<reference evidence="1" key="1">
    <citation type="submission" date="2020-05" db="EMBL/GenBank/DDBJ databases">
        <title>Large-scale comparative analyses of tick genomes elucidate their genetic diversity and vector capacities.</title>
        <authorList>
            <person name="Jia N."/>
            <person name="Wang J."/>
            <person name="Shi W."/>
            <person name="Du L."/>
            <person name="Sun Y."/>
            <person name="Zhan W."/>
            <person name="Jiang J."/>
            <person name="Wang Q."/>
            <person name="Zhang B."/>
            <person name="Ji P."/>
            <person name="Sakyi L.B."/>
            <person name="Cui X."/>
            <person name="Yuan T."/>
            <person name="Jiang B."/>
            <person name="Yang W."/>
            <person name="Lam T.T.-Y."/>
            <person name="Chang Q."/>
            <person name="Ding S."/>
            <person name="Wang X."/>
            <person name="Zhu J."/>
            <person name="Ruan X."/>
            <person name="Zhao L."/>
            <person name="Wei J."/>
            <person name="Que T."/>
            <person name="Du C."/>
            <person name="Cheng J."/>
            <person name="Dai P."/>
            <person name="Han X."/>
            <person name="Huang E."/>
            <person name="Gao Y."/>
            <person name="Liu J."/>
            <person name="Shao H."/>
            <person name="Ye R."/>
            <person name="Li L."/>
            <person name="Wei W."/>
            <person name="Wang X."/>
            <person name="Wang C."/>
            <person name="Yang T."/>
            <person name="Huo Q."/>
            <person name="Li W."/>
            <person name="Guo W."/>
            <person name="Chen H."/>
            <person name="Zhou L."/>
            <person name="Ni X."/>
            <person name="Tian J."/>
            <person name="Zhou Y."/>
            <person name="Sheng Y."/>
            <person name="Liu T."/>
            <person name="Pan Y."/>
            <person name="Xia L."/>
            <person name="Li J."/>
            <person name="Zhao F."/>
            <person name="Cao W."/>
        </authorList>
    </citation>
    <scope>NUCLEOTIDE SEQUENCE</scope>
    <source>
        <strain evidence="1">Dsil-2018</strain>
    </source>
</reference>
<gene>
    <name evidence="1" type="ORF">HPB49_014527</name>
</gene>
<dbReference type="Proteomes" id="UP000821865">
    <property type="component" value="Chromosome 1"/>
</dbReference>
<sequence length="189" mass="21143">MSVPYSQAGYAEAAQTRLVGAQVRRPPAEILHSRKLRTTLPEIQDGSGLPVVKRRQTASNRPPLPPLSQGDIVRVKNSVRDEKAKVMLRCAQPRSYNVVTEDGRLRRRNRRHLLPTKETFRRLLDDDSEDTSGNGASQSQRQQQQRPLTLDRRAVSSTPGNSTSQPQQRPMTCDGGAVLNAPVCRRSQR</sequence>
<evidence type="ECO:0000313" key="1">
    <source>
        <dbReference type="EMBL" id="KAH7980304.1"/>
    </source>
</evidence>
<comment type="caution">
    <text evidence="1">The sequence shown here is derived from an EMBL/GenBank/DDBJ whole genome shotgun (WGS) entry which is preliminary data.</text>
</comment>
<dbReference type="EMBL" id="CM023470">
    <property type="protein sequence ID" value="KAH7980304.1"/>
    <property type="molecule type" value="Genomic_DNA"/>
</dbReference>
<organism evidence="1 2">
    <name type="scientific">Dermacentor silvarum</name>
    <name type="common">Tick</name>
    <dbReference type="NCBI Taxonomy" id="543639"/>
    <lineage>
        <taxon>Eukaryota</taxon>
        <taxon>Metazoa</taxon>
        <taxon>Ecdysozoa</taxon>
        <taxon>Arthropoda</taxon>
        <taxon>Chelicerata</taxon>
        <taxon>Arachnida</taxon>
        <taxon>Acari</taxon>
        <taxon>Parasitiformes</taxon>
        <taxon>Ixodida</taxon>
        <taxon>Ixodoidea</taxon>
        <taxon>Ixodidae</taxon>
        <taxon>Rhipicephalinae</taxon>
        <taxon>Dermacentor</taxon>
    </lineage>
</organism>
<protein>
    <submittedName>
        <fullName evidence="1">Uncharacterized protein</fullName>
    </submittedName>
</protein>
<evidence type="ECO:0000313" key="2">
    <source>
        <dbReference type="Proteomes" id="UP000821865"/>
    </source>
</evidence>
<accession>A0ACB8E147</accession>
<name>A0ACB8E147_DERSI</name>
<proteinExistence type="predicted"/>
<keyword evidence="2" id="KW-1185">Reference proteome</keyword>